<evidence type="ECO:0000256" key="2">
    <source>
        <dbReference type="SAM" id="Phobius"/>
    </source>
</evidence>
<keyword evidence="2" id="KW-1133">Transmembrane helix</keyword>
<feature type="transmembrane region" description="Helical" evidence="2">
    <location>
        <begin position="31"/>
        <end position="54"/>
    </location>
</feature>
<keyword evidence="4" id="KW-1185">Reference proteome</keyword>
<feature type="region of interest" description="Disordered" evidence="1">
    <location>
        <begin position="186"/>
        <end position="205"/>
    </location>
</feature>
<name>A0A0A0JJQ3_9MICO</name>
<evidence type="ECO:0000313" key="4">
    <source>
        <dbReference type="Proteomes" id="UP000030011"/>
    </source>
</evidence>
<evidence type="ECO:0000256" key="1">
    <source>
        <dbReference type="SAM" id="MobiDB-lite"/>
    </source>
</evidence>
<keyword evidence="2" id="KW-0812">Transmembrane</keyword>
<proteinExistence type="predicted"/>
<dbReference type="EMBL" id="AVPK01000013">
    <property type="protein sequence ID" value="KGN36282.1"/>
    <property type="molecule type" value="Genomic_DNA"/>
</dbReference>
<evidence type="ECO:0000313" key="3">
    <source>
        <dbReference type="EMBL" id="KGN36282.1"/>
    </source>
</evidence>
<dbReference type="STRING" id="1385521.N803_05345"/>
<accession>A0A0A0JJQ3</accession>
<feature type="region of interest" description="Disordered" evidence="1">
    <location>
        <begin position="1"/>
        <end position="21"/>
    </location>
</feature>
<keyword evidence="2" id="KW-0472">Membrane</keyword>
<organism evidence="3 4">
    <name type="scientific">Knoellia subterranea KCTC 19937</name>
    <dbReference type="NCBI Taxonomy" id="1385521"/>
    <lineage>
        <taxon>Bacteria</taxon>
        <taxon>Bacillati</taxon>
        <taxon>Actinomycetota</taxon>
        <taxon>Actinomycetes</taxon>
        <taxon>Micrococcales</taxon>
        <taxon>Intrasporangiaceae</taxon>
        <taxon>Knoellia</taxon>
    </lineage>
</organism>
<dbReference type="eggNOG" id="COG3415">
    <property type="taxonomic scope" value="Bacteria"/>
</dbReference>
<gene>
    <name evidence="3" type="ORF">N803_05345</name>
</gene>
<comment type="caution">
    <text evidence="3">The sequence shown here is derived from an EMBL/GenBank/DDBJ whole genome shotgun (WGS) entry which is preliminary data.</text>
</comment>
<protein>
    <recommendedName>
        <fullName evidence="5">DUF3105 domain-containing protein</fullName>
    </recommendedName>
</protein>
<dbReference type="InterPro" id="IPR021454">
    <property type="entry name" value="DUF3105"/>
</dbReference>
<dbReference type="Pfam" id="PF11303">
    <property type="entry name" value="DUF3105"/>
    <property type="match status" value="1"/>
</dbReference>
<reference evidence="3 4" key="1">
    <citation type="submission" date="2013-08" db="EMBL/GenBank/DDBJ databases">
        <title>The genome sequence of Knoellia subterranea.</title>
        <authorList>
            <person name="Zhu W."/>
            <person name="Wang G."/>
        </authorList>
    </citation>
    <scope>NUCLEOTIDE SEQUENCE [LARGE SCALE GENOMIC DNA]</scope>
    <source>
        <strain evidence="3 4">KCTC 19937</strain>
    </source>
</reference>
<dbReference type="AlphaFoldDB" id="A0A0A0JJQ3"/>
<evidence type="ECO:0008006" key="5">
    <source>
        <dbReference type="Google" id="ProtNLM"/>
    </source>
</evidence>
<sequence length="205" mass="21929">MTDGGKQASPGRQKLLDLRQQQARRERRQRLMIWGAAASSVLLVVGVVATALILDQRNTPSLGAVQTFTPEAGHTESPVTYEQSPPAGGEHAPVWLNCGSYDAPVTNENAVHSMEHGAVWITYSPDLPAAQVETLRESVPDTYMVLSPYEGLPSPVVASAWGKQLHLSGADDARLTEFVREFRQGKQTPEPGALCTGGVDGGPTS</sequence>
<dbReference type="Proteomes" id="UP000030011">
    <property type="component" value="Unassembled WGS sequence"/>
</dbReference>